<dbReference type="VEuPathDB" id="VectorBase:ACUA015776"/>
<accession>A0A182MDR4</accession>
<dbReference type="FunFam" id="3.40.50.720:FF:000077">
    <property type="entry name" value="L-threonine 3-dehydrogenase, mitochondrial"/>
    <property type="match status" value="1"/>
</dbReference>
<dbReference type="AlphaFoldDB" id="A0A182MDR4"/>
<feature type="domain" description="NAD-dependent epimerase/dehydratase" evidence="7">
    <location>
        <begin position="60"/>
        <end position="294"/>
    </location>
</feature>
<dbReference type="InterPro" id="IPR036291">
    <property type="entry name" value="NAD(P)-bd_dom_sf"/>
</dbReference>
<dbReference type="PANTHER" id="PTHR42687:SF1">
    <property type="entry name" value="L-THREONINE 3-DEHYDROGENASE, MITOCHONDRIAL"/>
    <property type="match status" value="1"/>
</dbReference>
<dbReference type="Proteomes" id="UP000075883">
    <property type="component" value="Unassembled WGS sequence"/>
</dbReference>
<dbReference type="PANTHER" id="PTHR42687">
    <property type="entry name" value="L-THREONINE 3-DEHYDROGENASE"/>
    <property type="match status" value="1"/>
</dbReference>
<organism evidence="8 9">
    <name type="scientific">Anopheles culicifacies</name>
    <dbReference type="NCBI Taxonomy" id="139723"/>
    <lineage>
        <taxon>Eukaryota</taxon>
        <taxon>Metazoa</taxon>
        <taxon>Ecdysozoa</taxon>
        <taxon>Arthropoda</taxon>
        <taxon>Hexapoda</taxon>
        <taxon>Insecta</taxon>
        <taxon>Pterygota</taxon>
        <taxon>Neoptera</taxon>
        <taxon>Endopterygota</taxon>
        <taxon>Diptera</taxon>
        <taxon>Nematocera</taxon>
        <taxon>Culicoidea</taxon>
        <taxon>Culicidae</taxon>
        <taxon>Anophelinae</taxon>
        <taxon>Anopheles</taxon>
        <taxon>culicifacies species complex</taxon>
    </lineage>
</organism>
<evidence type="ECO:0000259" key="7">
    <source>
        <dbReference type="Pfam" id="PF01370"/>
    </source>
</evidence>
<comment type="pathway">
    <text evidence="4">Amino-acid degradation; L-threonine degradation via oxydo-reductase pathway; glycine from L-threonine: step 1/2.</text>
</comment>
<dbReference type="InterPro" id="IPR001509">
    <property type="entry name" value="Epimerase_deHydtase"/>
</dbReference>
<evidence type="ECO:0000313" key="8">
    <source>
        <dbReference type="EnsemblMetazoa" id="ACUA015776-PA"/>
    </source>
</evidence>
<evidence type="ECO:0000256" key="1">
    <source>
        <dbReference type="ARBA" id="ARBA00007637"/>
    </source>
</evidence>
<name>A0A182MDR4_9DIPT</name>
<dbReference type="EC" id="1.1.1.103" evidence="5"/>
<comment type="catalytic activity">
    <reaction evidence="2">
        <text>L-threonine + NAD(+) = (2S)-2-amino-3-oxobutanoate + NADH + H(+)</text>
        <dbReference type="Rhea" id="RHEA:13161"/>
        <dbReference type="ChEBI" id="CHEBI:15378"/>
        <dbReference type="ChEBI" id="CHEBI:57540"/>
        <dbReference type="ChEBI" id="CHEBI:57926"/>
        <dbReference type="ChEBI" id="CHEBI:57945"/>
        <dbReference type="ChEBI" id="CHEBI:78948"/>
        <dbReference type="EC" id="1.1.1.103"/>
    </reaction>
</comment>
<dbReference type="Pfam" id="PF01370">
    <property type="entry name" value="Epimerase"/>
    <property type="match status" value="1"/>
</dbReference>
<evidence type="ECO:0000256" key="4">
    <source>
        <dbReference type="ARBA" id="ARBA00060557"/>
    </source>
</evidence>
<sequence length="444" mass="50412">MLLRKATTTFGGCLRQQLHRSSGADGALATLTAVQQQLHTVPLSRRWLSSGGGRKTHPKILITGGLGQLGVECAKLLRSQYGEESVILSDIIKPSSEIVNSGPYIFADILDFKGLQKIVVDHRVDWIIHFSALLSAIGEQNVPLAVRVNIEGMHNVLELAKQYKLRIFVPSTIGAFGPDSPRNPTPNVTIQRPRTIYGVSKVHAELMGEYYHHKFGLDFRCLRFPGVISSDPPGGGTTDYAVAIFFEGLKTGKYQCYLKPDTRLPMMYIEDCLRSLLEFMTAPEEKLQRRVYNVTAMSFTPEELVDKLAKYIPELHVSYRPDSRQLIADSWPQIFDDSEARRDWGWQHHYDLDKLVDLMVRDVTENYIKKAPHRTPIRKLKDVNRWPEDEIDVMESDSAITGRRHADHTYDLPRDGIHEPEELMLYHRVIQSCLSSRKASENSC</sequence>
<evidence type="ECO:0000256" key="5">
    <source>
        <dbReference type="ARBA" id="ARBA00066604"/>
    </source>
</evidence>
<dbReference type="InterPro" id="IPR051225">
    <property type="entry name" value="NAD(P)_epim/dehydratase"/>
</dbReference>
<dbReference type="GO" id="GO:0006567">
    <property type="term" value="P:L-threonine catabolic process"/>
    <property type="evidence" value="ECO:0007669"/>
    <property type="project" value="TreeGrafter"/>
</dbReference>
<dbReference type="SUPFAM" id="SSF51735">
    <property type="entry name" value="NAD(P)-binding Rossmann-fold domains"/>
    <property type="match status" value="1"/>
</dbReference>
<protein>
    <recommendedName>
        <fullName evidence="6">L-threonine 3-dehydrogenase, mitochondrial</fullName>
        <ecNumber evidence="5">1.1.1.103</ecNumber>
    </recommendedName>
</protein>
<dbReference type="EnsemblMetazoa" id="ACUA015776-RA">
    <property type="protein sequence ID" value="ACUA015776-PA"/>
    <property type="gene ID" value="ACUA015776"/>
</dbReference>
<dbReference type="GO" id="GO:0008743">
    <property type="term" value="F:L-threonine 3-dehydrogenase activity"/>
    <property type="evidence" value="ECO:0007669"/>
    <property type="project" value="UniProtKB-EC"/>
</dbReference>
<comment type="function">
    <text evidence="3">Catalyzes the NAD(+)-dependent oxidation of L-threonine to 2-amino-3-ketobutyrate, mediating L-threonine catabolism.</text>
</comment>
<evidence type="ECO:0000313" key="9">
    <source>
        <dbReference type="Proteomes" id="UP000075883"/>
    </source>
</evidence>
<reference evidence="9" key="1">
    <citation type="submission" date="2013-09" db="EMBL/GenBank/DDBJ databases">
        <title>The Genome Sequence of Anopheles culicifacies species A.</title>
        <authorList>
            <consortium name="The Broad Institute Genomics Platform"/>
            <person name="Neafsey D.E."/>
            <person name="Besansky N."/>
            <person name="Howell P."/>
            <person name="Walton C."/>
            <person name="Young S.K."/>
            <person name="Zeng Q."/>
            <person name="Gargeya S."/>
            <person name="Fitzgerald M."/>
            <person name="Haas B."/>
            <person name="Abouelleil A."/>
            <person name="Allen A.W."/>
            <person name="Alvarado L."/>
            <person name="Arachchi H.M."/>
            <person name="Berlin A.M."/>
            <person name="Chapman S.B."/>
            <person name="Gainer-Dewar J."/>
            <person name="Goldberg J."/>
            <person name="Griggs A."/>
            <person name="Gujja S."/>
            <person name="Hansen M."/>
            <person name="Howarth C."/>
            <person name="Imamovic A."/>
            <person name="Ireland A."/>
            <person name="Larimer J."/>
            <person name="McCowan C."/>
            <person name="Murphy C."/>
            <person name="Pearson M."/>
            <person name="Poon T.W."/>
            <person name="Priest M."/>
            <person name="Roberts A."/>
            <person name="Saif S."/>
            <person name="Shea T."/>
            <person name="Sisk P."/>
            <person name="Sykes S."/>
            <person name="Wortman J."/>
            <person name="Nusbaum C."/>
            <person name="Birren B."/>
        </authorList>
    </citation>
    <scope>NUCLEOTIDE SEQUENCE [LARGE SCALE GENOMIC DNA]</scope>
    <source>
        <strain evidence="9">A-37</strain>
    </source>
</reference>
<evidence type="ECO:0000256" key="6">
    <source>
        <dbReference type="ARBA" id="ARBA00069940"/>
    </source>
</evidence>
<dbReference type="CDD" id="cd05272">
    <property type="entry name" value="TDH_SDR_e"/>
    <property type="match status" value="1"/>
</dbReference>
<evidence type="ECO:0000256" key="2">
    <source>
        <dbReference type="ARBA" id="ARBA00050613"/>
    </source>
</evidence>
<dbReference type="EMBL" id="AXCM01006279">
    <property type="status" value="NOT_ANNOTATED_CDS"/>
    <property type="molecule type" value="Genomic_DNA"/>
</dbReference>
<proteinExistence type="inferred from homology"/>
<dbReference type="STRING" id="139723.A0A182MDR4"/>
<keyword evidence="9" id="KW-1185">Reference proteome</keyword>
<dbReference type="Gene3D" id="3.40.50.720">
    <property type="entry name" value="NAD(P)-binding Rossmann-like Domain"/>
    <property type="match status" value="1"/>
</dbReference>
<evidence type="ECO:0000256" key="3">
    <source>
        <dbReference type="ARBA" id="ARBA00059023"/>
    </source>
</evidence>
<comment type="similarity">
    <text evidence="1">Belongs to the NAD(P)-dependent epimerase/dehydratase family.</text>
</comment>
<reference evidence="8" key="2">
    <citation type="submission" date="2020-05" db="UniProtKB">
        <authorList>
            <consortium name="EnsemblMetazoa"/>
        </authorList>
    </citation>
    <scope>IDENTIFICATION</scope>
    <source>
        <strain evidence="8">A-37</strain>
    </source>
</reference>